<feature type="region of interest" description="Disordered" evidence="1">
    <location>
        <begin position="210"/>
        <end position="235"/>
    </location>
</feature>
<dbReference type="Pfam" id="PF05036">
    <property type="entry name" value="SPOR"/>
    <property type="match status" value="1"/>
</dbReference>
<dbReference type="PANTHER" id="PTHR38687:SF1">
    <property type="entry name" value="CELL DIVISION PROTEIN DEDD"/>
    <property type="match status" value="1"/>
</dbReference>
<dbReference type="SUPFAM" id="SSF110997">
    <property type="entry name" value="Sporulation related repeat"/>
    <property type="match status" value="1"/>
</dbReference>
<dbReference type="Proteomes" id="UP000186819">
    <property type="component" value="Unassembled WGS sequence"/>
</dbReference>
<evidence type="ECO:0000256" key="1">
    <source>
        <dbReference type="SAM" id="MobiDB-lite"/>
    </source>
</evidence>
<accession>A0A1N6RBS3</accession>
<dbReference type="OrthoDB" id="8563804at2"/>
<dbReference type="Gene3D" id="3.30.70.1070">
    <property type="entry name" value="Sporulation related repeat"/>
    <property type="match status" value="1"/>
</dbReference>
<proteinExistence type="predicted"/>
<dbReference type="GO" id="GO:0032506">
    <property type="term" value="P:cytokinetic process"/>
    <property type="evidence" value="ECO:0007669"/>
    <property type="project" value="TreeGrafter"/>
</dbReference>
<dbReference type="InterPro" id="IPR036680">
    <property type="entry name" value="SPOR-like_sf"/>
</dbReference>
<feature type="compositionally biased region" description="Pro residues" evidence="1">
    <location>
        <begin position="100"/>
        <end position="109"/>
    </location>
</feature>
<dbReference type="PROSITE" id="PS51724">
    <property type="entry name" value="SPOR"/>
    <property type="match status" value="1"/>
</dbReference>
<protein>
    <submittedName>
        <fullName evidence="3">DedD protein</fullName>
    </submittedName>
</protein>
<dbReference type="InterPro" id="IPR052521">
    <property type="entry name" value="Cell_div_SPOR-domain"/>
</dbReference>
<feature type="domain" description="SPOR" evidence="2">
    <location>
        <begin position="161"/>
        <end position="235"/>
    </location>
</feature>
<evidence type="ECO:0000313" key="3">
    <source>
        <dbReference type="EMBL" id="SIQ26308.1"/>
    </source>
</evidence>
<sequence>MTDSDNVELKKRARRRLVGAAALALLAAIILPMVMDQEPSAPAQDIQVTIPDREADNTLSRPIAGRSARDPDLQLAPPPEEQPPASGSSEVPRQEVAAGVPPPQRPAPAPAATDVPRGAGPASSAVEPLKTAPSPAAKIATTDSARALAILEGKPAVPSASAAASSFVVQIGAFGDGGKAASIAADLKRRGFAAYTEKVGAMTRVRVGPFGGRDDAEKAAQRVRASGLSGSVVPK</sequence>
<dbReference type="STRING" id="34027.SAMN05421829_103171"/>
<dbReference type="GO" id="GO:0032153">
    <property type="term" value="C:cell division site"/>
    <property type="evidence" value="ECO:0007669"/>
    <property type="project" value="TreeGrafter"/>
</dbReference>
<dbReference type="GO" id="GO:0042834">
    <property type="term" value="F:peptidoglycan binding"/>
    <property type="evidence" value="ECO:0007669"/>
    <property type="project" value="InterPro"/>
</dbReference>
<dbReference type="GO" id="GO:0030428">
    <property type="term" value="C:cell septum"/>
    <property type="evidence" value="ECO:0007669"/>
    <property type="project" value="TreeGrafter"/>
</dbReference>
<name>A0A1N6RBS3_9RHOO</name>
<dbReference type="PANTHER" id="PTHR38687">
    <property type="entry name" value="CELL DIVISION PROTEIN DEDD-RELATED"/>
    <property type="match status" value="1"/>
</dbReference>
<feature type="region of interest" description="Disordered" evidence="1">
    <location>
        <begin position="39"/>
        <end position="138"/>
    </location>
</feature>
<reference evidence="4" key="1">
    <citation type="submission" date="2017-01" db="EMBL/GenBank/DDBJ databases">
        <authorList>
            <person name="Varghese N."/>
            <person name="Submissions S."/>
        </authorList>
    </citation>
    <scope>NUCLEOTIDE SEQUENCE [LARGE SCALE GENOMIC DNA]</scope>
    <source>
        <strain evidence="4">ATCC 51758</strain>
    </source>
</reference>
<dbReference type="InterPro" id="IPR007730">
    <property type="entry name" value="SPOR-like_dom"/>
</dbReference>
<keyword evidence="4" id="KW-1185">Reference proteome</keyword>
<evidence type="ECO:0000259" key="2">
    <source>
        <dbReference type="PROSITE" id="PS51724"/>
    </source>
</evidence>
<evidence type="ECO:0000313" key="4">
    <source>
        <dbReference type="Proteomes" id="UP000186819"/>
    </source>
</evidence>
<dbReference type="AlphaFoldDB" id="A0A1N6RBS3"/>
<gene>
    <name evidence="3" type="ORF">SAMN05421829_103171</name>
</gene>
<dbReference type="RefSeq" id="WP_076601175.1">
    <property type="nucleotide sequence ID" value="NZ_FTMD01000003.1"/>
</dbReference>
<dbReference type="EMBL" id="FTMD01000003">
    <property type="protein sequence ID" value="SIQ26308.1"/>
    <property type="molecule type" value="Genomic_DNA"/>
</dbReference>
<organism evidence="3 4">
    <name type="scientific">Aromatoleum tolulyticum</name>
    <dbReference type="NCBI Taxonomy" id="34027"/>
    <lineage>
        <taxon>Bacteria</taxon>
        <taxon>Pseudomonadati</taxon>
        <taxon>Pseudomonadota</taxon>
        <taxon>Betaproteobacteria</taxon>
        <taxon>Rhodocyclales</taxon>
        <taxon>Rhodocyclaceae</taxon>
        <taxon>Aromatoleum</taxon>
    </lineage>
</organism>